<dbReference type="PROSITE" id="PS50835">
    <property type="entry name" value="IG_LIKE"/>
    <property type="match status" value="16"/>
</dbReference>
<dbReference type="GO" id="GO:0005911">
    <property type="term" value="C:cell-cell junction"/>
    <property type="evidence" value="ECO:0007669"/>
    <property type="project" value="TreeGrafter"/>
</dbReference>
<feature type="domain" description="Ig-like" evidence="9">
    <location>
        <begin position="1272"/>
        <end position="1387"/>
    </location>
</feature>
<dbReference type="Gene3D" id="2.60.40.10">
    <property type="entry name" value="Immunoglobulins"/>
    <property type="match status" value="14"/>
</dbReference>
<feature type="domain" description="Ig-like" evidence="9">
    <location>
        <begin position="2725"/>
        <end position="2810"/>
    </location>
</feature>
<feature type="domain" description="Fibronectin type-III" evidence="10">
    <location>
        <begin position="1922"/>
        <end position="2020"/>
    </location>
</feature>
<dbReference type="InParanoid" id="A0A1X7TKP7"/>
<keyword evidence="4" id="KW-0325">Glycoprotein</keyword>
<feature type="domain" description="Ig-like" evidence="9">
    <location>
        <begin position="1612"/>
        <end position="1711"/>
    </location>
</feature>
<evidence type="ECO:0000256" key="6">
    <source>
        <dbReference type="SAM" id="MobiDB-lite"/>
    </source>
</evidence>
<dbReference type="InterPro" id="IPR013151">
    <property type="entry name" value="Immunoglobulin_dom"/>
</dbReference>
<accession>A0A1X7TKP7</accession>
<feature type="domain" description="Fibronectin type-III" evidence="10">
    <location>
        <begin position="287"/>
        <end position="371"/>
    </location>
</feature>
<dbReference type="EnsemblMetazoa" id="Aqu2.1.15196_001">
    <property type="protein sequence ID" value="Aqu2.1.15196_001"/>
    <property type="gene ID" value="Aqu2.1.15196"/>
</dbReference>
<proteinExistence type="predicted"/>
<dbReference type="OrthoDB" id="6106100at2759"/>
<feature type="domain" description="Ig-like" evidence="9">
    <location>
        <begin position="936"/>
        <end position="1026"/>
    </location>
</feature>
<dbReference type="CDD" id="cd00063">
    <property type="entry name" value="FN3"/>
    <property type="match status" value="3"/>
</dbReference>
<sequence length="3069" mass="329436">MFWLFLLSLVLHVSCQPFFGSLPPRPTTGQYIVFVIDLSIVLIGVRLFLGEENITIANFSMIAAGLIHDKDIDQADNSIGIGSDPDGQNDGLWCQSSLNQNMIGTWYLPDGTTVPLGSGYPLFANNTATGQIGLLRNGWSGNMQGLYSCIIPNEEGIDQTLYVAVYGNDNFRKNDELPMIDVSSHSFQLLSSVDADPPVFSLSFNVTNRSPTIVTCSVDNGNQFNVSDSDLIHTVTPVNNDVQVEASVIFRMRVSSLYKCFVATDRITTTPLASTNMTIRNVTVTGSPSNLVYSRNSFLSVTLGWSPSAVISATPQYHVFVNNSNGIIMNDNTTDTELSLSLHPDDEYNIRLVATGEDLPSEIITVTVPQAVRIDVQGPVMMPLDHSSSFSLTCTLTLAPEVNDTMVEMYWSSPDLILFNSTTDGDIVLDTLEPTMISVNDSVVYTLTINFSSLQASQVGEYICGALLNDSTDTINVTSNYSVSVLVSTPVVTSSLNTTGRIFESNDIQLLCTITITPLDVNHTVKVIWFGPNGLITMNDAKYSISTGEINSTTTGSSLTFTASLSDNGTDYYCAASVGPASIVNWFELIIPSDTAISTSAAVIVEIVPLPSVSVNDVGIPVTGDPFQLVCTGTAPANVSSIATVSVQWLLNGTVFTNDTLEGVTVTNSGSMATLSFSSLNASTHERDDYTCVATLSIPDVPTTKTASATNNLLTLTNPMVSVFASQPVFAGQSYSLNCTVTIVGGDLNITWLDGNGNELTEGNEISFNLVTVSKTEQRYDLIFHLLNYADIGVYTCQASLTVDGDGVLFNGTGSANTTVSIRIPIPQVSISPDGNSPFIRGTVRTVSCFVVFTPPLPTNPNVSFTVFKDDVQLSFENSSRLIAVQTGTTGALIFQPLNFFDAGNDNSSAVTLTVARFDINHVDISINIPSVPVAGDVFNLSCVIVGPPNFVENLTNVRWTYDLEASQAVTSENNDATLVPVVRNGNIFTSVLTLDPVKTPDARQYYCQVAISVFGTVDRTNKDLTVQIPPPSVSIVADPPTGPIYESTSYLLTCTAIVNTTIVDTPVTAGVVWTDSSGNVIPTNEVRRQVIPPTGNSLVSMLLFQPIDTGLNNDGGTYTCQMIINSGNSLIASSQPTDTTLDVTVESLPPMTVDFSSVGSVEVGQSLTITCTITTVERLVVTPLITFIKMNDTDMEMLSNLNRPYSITRDDTGSVTNYTLILDPVRFEDAGMYTCMAEFNVTGFNNTNDPSTATYDYREDSDTFNLTVDFPPVIVTISKEHDDTLYAGTPFFIKCDIMLDPLVTIPVTIITQWTRDGTNVPMGSSDATITESLNMINTLYYNATLMFYPLDNANDTGMHTCNVEVTAPNSYTYLRNTSASASISITIIASPVPVVEIVSMGIAEPGEEYMLNCIVTVVDRLIVSPVITWTKRSANNVISVPSVLMNISNVMSSLYLNFSSLNTSDAGLYTCEASINVSQISMVARNNDTSNLPLGISIPSVDVSQSRKNYFLAGSNLILTCDISVDSNVDTPFTVNVTWNMTDQQIMSNSNFEDASDFNSMMLADTDRVNISSVIMRSGFNKYRSIVNFTTLSSNEDSGTYTCIVTIVPAPAYEYVMTSDTNDMNVNFTVTATKPTIVIPNLVIAWTHNGTIETGTVTTTGEDTMTTTVTNTLSFDSSTASDSGTYKCTAIITVPDSTDIVTTSEESTVTIKSHQSVPVPATNVTATPGTTTAAISFIIPNIAYTPETYSVKYTGAILQTAEQTSMTRMSSDNITVINQEFTIMLAGLEEDNTYTYTVDSTNCLGTTSTVEMSFRTLSTLPVDPPMGCSNITFLPYNVTLTWTAPALIDQNGAPVGYNLTCMNTSGASVNGLIPTQTSRNTMFTITDVIPFTGYTCELSFISVVGEGPSTQCTFETAQDRPSDNPQSFTSVPNKTDVTFTWTKPATPNGIIIEYFLVVINLNTMKRHNYTISVSVNQTTVIQLVDGFSPYQNYTASVSASTIIGAGPVATTAGRTLPASDTLNSPDLLVSPVIINSLTVAYTVPVLNETTINITWSPPSHPNGEISGFIVRIATDAITSPNNVPFVTGKTSYSLIFGGLKARIPYYVSVVAVNQVGEGNSATATVFTKADSSVTVSPSNVQAMRIRDTIVLSWDPVTLEEAKGFFVYSIRLTPDDGSTSSTLRQTNTRTISVAYDTTSVNITDTEPQLAYTVSISVLLLSDVGLIEGPAVSVVSPSNNTGTTTTSSSTNSTLNVPLISAVVSVLIVVALVLIIVCVICVIIYRKKSKNYNISSKTDDIDVTPNAGYGIIDIVKNTSTENEDGVYERIGDDQVYEQLDEPDLLAARESAADTSSTTYKNTTTEPISHEKENDDNLIKNQAKVTSWPNFALKFGSLPPRPTTGVRLFLGEEDITIANFSMIAASLFHEVDLDRPDGTATNIPIGPDGQNDGLWCQSSLNQNMIGTWYYPDGTTVPSGSTDGNNDPSPLFANNTATDTVTSTSAAVTVEIVPLPMIDIMDVGIPVTGDSFQLVCTGTAPANVSSIATVSVQWLLNGTVFTNDTLKGVTVTISGSMATLSFSSLNASTHERDDYTCVATLSIPDVPTTKTASIVYNLLTLTNPVVSVFASQPVTAGQSYSLNCTVTIVAGVLNITWLDGNRNELTKGNGEHFNLVTISDTVQRYDLIFNSLDYSNIGVYTCQARLTVARVPVPQVSISPDDDSPFIRGTVRTVNCSVVFTPPLPTNPDVSFAIFKNGEEASFENSSRLIAVQTGTTGALTFHPLNFSDAGNYTCTATARDSANNPLIIPSSASDEYIAIVQAIPVPNITFTTTTGRSLGESLTLNCTVDVLDDLYNINVTSSIVRNGELIISTTGSGDTTAMIMIHSLRSSDAGDYHCIVNITQSNLDYEFNGMETAQVILTLPTPSVIVEYNATGHLVDGELAEGQFLDIMCIADISQYIDTSVSVTMSWKRNNTVLTNGSDFTISPPVMTNNQYTGVLRINSLRDELDNGASYKCSVSVTPNTPFIIAGNDNSSAVTLTVARFDINHVDISINISSVPVAGDVFNLSCVI</sequence>
<evidence type="ECO:0000259" key="10">
    <source>
        <dbReference type="PROSITE" id="PS50853"/>
    </source>
</evidence>
<feature type="domain" description="Ig-like" evidence="9">
    <location>
        <begin position="719"/>
        <end position="821"/>
    </location>
</feature>
<feature type="domain" description="Ig-like" evidence="9">
    <location>
        <begin position="2823"/>
        <end position="2905"/>
    </location>
</feature>
<feature type="domain" description="Fibronectin type-III" evidence="10">
    <location>
        <begin position="2038"/>
        <end position="2132"/>
    </location>
</feature>
<evidence type="ECO:0000256" key="4">
    <source>
        <dbReference type="ARBA" id="ARBA00023180"/>
    </source>
</evidence>
<feature type="transmembrane region" description="Helical" evidence="7">
    <location>
        <begin position="2257"/>
        <end position="2283"/>
    </location>
</feature>
<feature type="domain" description="Ig-like" evidence="9">
    <location>
        <begin position="611"/>
        <end position="708"/>
    </location>
</feature>
<dbReference type="InterPro" id="IPR013783">
    <property type="entry name" value="Ig-like_fold"/>
</dbReference>
<dbReference type="InterPro" id="IPR003961">
    <property type="entry name" value="FN3_dom"/>
</dbReference>
<feature type="domain" description="Ig-like" evidence="9">
    <location>
        <begin position="1150"/>
        <end position="1255"/>
    </location>
</feature>
<dbReference type="InterPro" id="IPR051275">
    <property type="entry name" value="Cell_adhesion_signaling"/>
</dbReference>
<feature type="signal peptide" evidence="8">
    <location>
        <begin position="1"/>
        <end position="15"/>
    </location>
</feature>
<dbReference type="GO" id="GO:0005886">
    <property type="term" value="C:plasma membrane"/>
    <property type="evidence" value="ECO:0007669"/>
    <property type="project" value="TreeGrafter"/>
</dbReference>
<dbReference type="PROSITE" id="PS50853">
    <property type="entry name" value="FN3"/>
    <property type="match status" value="5"/>
</dbReference>
<evidence type="ECO:0000256" key="5">
    <source>
        <dbReference type="ARBA" id="ARBA00023319"/>
    </source>
</evidence>
<feature type="domain" description="Ig-like" evidence="9">
    <location>
        <begin position="1500"/>
        <end position="1607"/>
    </location>
</feature>
<dbReference type="InterPro" id="IPR007110">
    <property type="entry name" value="Ig-like_dom"/>
</dbReference>
<comment type="subcellular location">
    <subcellularLocation>
        <location evidence="1">Membrane</location>
        <topology evidence="1">Single-pass type I membrane protein</topology>
    </subcellularLocation>
</comment>
<dbReference type="InterPro" id="IPR003598">
    <property type="entry name" value="Ig_sub2"/>
</dbReference>
<dbReference type="Pfam" id="PF00041">
    <property type="entry name" value="fn3"/>
    <property type="match status" value="1"/>
</dbReference>
<keyword evidence="5" id="KW-0393">Immunoglobulin domain</keyword>
<evidence type="ECO:0000256" key="3">
    <source>
        <dbReference type="ARBA" id="ARBA00023157"/>
    </source>
</evidence>
<dbReference type="GO" id="GO:0050839">
    <property type="term" value="F:cell adhesion molecule binding"/>
    <property type="evidence" value="ECO:0007669"/>
    <property type="project" value="TreeGrafter"/>
</dbReference>
<feature type="chain" id="PRO_5013185960" description="Protein-tyrosine-phosphatase" evidence="8">
    <location>
        <begin position="16"/>
        <end position="3069"/>
    </location>
</feature>
<feature type="domain" description="Ig-like" evidence="9">
    <location>
        <begin position="2512"/>
        <end position="2609"/>
    </location>
</feature>
<feature type="domain" description="Ig-like" evidence="9">
    <location>
        <begin position="2923"/>
        <end position="3038"/>
    </location>
</feature>
<dbReference type="SUPFAM" id="SSF49265">
    <property type="entry name" value="Fibronectin type III"/>
    <property type="match status" value="3"/>
</dbReference>
<evidence type="ECO:0000256" key="1">
    <source>
        <dbReference type="ARBA" id="ARBA00004479"/>
    </source>
</evidence>
<dbReference type="SMART" id="SM00408">
    <property type="entry name" value="IGc2"/>
    <property type="match status" value="6"/>
</dbReference>
<evidence type="ECO:0000256" key="2">
    <source>
        <dbReference type="ARBA" id="ARBA00023136"/>
    </source>
</evidence>
<feature type="region of interest" description="Disordered" evidence="6">
    <location>
        <begin position="2347"/>
        <end position="2371"/>
    </location>
</feature>
<dbReference type="PANTHER" id="PTHR11640">
    <property type="entry name" value="NEPHRIN"/>
    <property type="match status" value="1"/>
</dbReference>
<evidence type="ECO:0008006" key="12">
    <source>
        <dbReference type="Google" id="ProtNLM"/>
    </source>
</evidence>
<dbReference type="InterPro" id="IPR036179">
    <property type="entry name" value="Ig-like_dom_sf"/>
</dbReference>
<keyword evidence="7" id="KW-0812">Transmembrane</keyword>
<feature type="compositionally biased region" description="Low complexity" evidence="6">
    <location>
        <begin position="2352"/>
        <end position="2362"/>
    </location>
</feature>
<dbReference type="PANTHER" id="PTHR11640:SF164">
    <property type="entry name" value="MAM DOMAIN-CONTAINING GLYCOSYLPHOSPHATIDYLINOSITOL ANCHOR PROTEIN 1"/>
    <property type="match status" value="1"/>
</dbReference>
<feature type="domain" description="Ig-like" evidence="9">
    <location>
        <begin position="490"/>
        <end position="584"/>
    </location>
</feature>
<keyword evidence="7" id="KW-1133">Transmembrane helix</keyword>
<dbReference type="InterPro" id="IPR003599">
    <property type="entry name" value="Ig_sub"/>
</dbReference>
<dbReference type="GO" id="GO:0098609">
    <property type="term" value="P:cell-cell adhesion"/>
    <property type="evidence" value="ECO:0007669"/>
    <property type="project" value="TreeGrafter"/>
</dbReference>
<evidence type="ECO:0000256" key="7">
    <source>
        <dbReference type="SAM" id="Phobius"/>
    </source>
</evidence>
<dbReference type="SUPFAM" id="SSF48726">
    <property type="entry name" value="Immunoglobulin"/>
    <property type="match status" value="10"/>
</dbReference>
<feature type="domain" description="Ig-like" evidence="9">
    <location>
        <begin position="369"/>
        <end position="478"/>
    </location>
</feature>
<keyword evidence="2 7" id="KW-0472">Membrane</keyword>
<keyword evidence="3" id="KW-1015">Disulfide bond</keyword>
<feature type="domain" description="Fibronectin type-III" evidence="10">
    <location>
        <begin position="1822"/>
        <end position="1920"/>
    </location>
</feature>
<evidence type="ECO:0000256" key="8">
    <source>
        <dbReference type="SAM" id="SignalP"/>
    </source>
</evidence>
<evidence type="ECO:0000259" key="9">
    <source>
        <dbReference type="PROSITE" id="PS50835"/>
    </source>
</evidence>
<organism evidence="11">
    <name type="scientific">Amphimedon queenslandica</name>
    <name type="common">Sponge</name>
    <dbReference type="NCBI Taxonomy" id="400682"/>
    <lineage>
        <taxon>Eukaryota</taxon>
        <taxon>Metazoa</taxon>
        <taxon>Porifera</taxon>
        <taxon>Demospongiae</taxon>
        <taxon>Heteroscleromorpha</taxon>
        <taxon>Haplosclerida</taxon>
        <taxon>Niphatidae</taxon>
        <taxon>Amphimedon</taxon>
    </lineage>
</organism>
<dbReference type="Pfam" id="PF00047">
    <property type="entry name" value="ig"/>
    <property type="match status" value="1"/>
</dbReference>
<dbReference type="CDD" id="cd00096">
    <property type="entry name" value="Ig"/>
    <property type="match status" value="2"/>
</dbReference>
<reference evidence="11" key="1">
    <citation type="submission" date="2017-05" db="UniProtKB">
        <authorList>
            <consortium name="EnsemblMetazoa"/>
        </authorList>
    </citation>
    <scope>IDENTIFICATION</scope>
</reference>
<protein>
    <recommendedName>
        <fullName evidence="12">Protein-tyrosine-phosphatase</fullName>
    </recommendedName>
</protein>
<evidence type="ECO:0000313" key="11">
    <source>
        <dbReference type="EnsemblMetazoa" id="Aqu2.1.15196_001"/>
    </source>
</evidence>
<feature type="domain" description="Fibronectin type-III" evidence="10">
    <location>
        <begin position="2137"/>
        <end position="2243"/>
    </location>
</feature>
<feature type="domain" description="Ig-like" evidence="9">
    <location>
        <begin position="2620"/>
        <end position="2715"/>
    </location>
</feature>
<feature type="domain" description="Ig-like" evidence="9">
    <location>
        <begin position="1394"/>
        <end position="1482"/>
    </location>
</feature>
<keyword evidence="8" id="KW-0732">Signal</keyword>
<feature type="domain" description="Ig-like" evidence="9">
    <location>
        <begin position="1032"/>
        <end position="1145"/>
    </location>
</feature>
<name>A0A1X7TKP7_AMPQE</name>
<dbReference type="InterPro" id="IPR036116">
    <property type="entry name" value="FN3_sf"/>
</dbReference>
<dbReference type="eggNOG" id="KOG3510">
    <property type="taxonomic scope" value="Eukaryota"/>
</dbReference>
<dbReference type="SMART" id="SM00060">
    <property type="entry name" value="FN3"/>
    <property type="match status" value="6"/>
</dbReference>
<dbReference type="SMART" id="SM00409">
    <property type="entry name" value="IG"/>
    <property type="match status" value="14"/>
</dbReference>